<dbReference type="PATRIC" id="fig|479117.4.peg.789"/>
<evidence type="ECO:0000256" key="1">
    <source>
        <dbReference type="ARBA" id="ARBA00022679"/>
    </source>
</evidence>
<keyword evidence="1 4" id="KW-0808">Transferase</keyword>
<name>A0A150H9Y1_9MICO</name>
<evidence type="ECO:0000313" key="5">
    <source>
        <dbReference type="Proteomes" id="UP000243589"/>
    </source>
</evidence>
<accession>A0A150H9Y1</accession>
<keyword evidence="5" id="KW-1185">Reference proteome</keyword>
<dbReference type="InterPro" id="IPR050832">
    <property type="entry name" value="Bact_Acetyltransf"/>
</dbReference>
<dbReference type="Pfam" id="PF00583">
    <property type="entry name" value="Acetyltransf_1"/>
    <property type="match status" value="1"/>
</dbReference>
<organism evidence="4 5">
    <name type="scientific">Brevibacterium ravenspurgense</name>
    <dbReference type="NCBI Taxonomy" id="479117"/>
    <lineage>
        <taxon>Bacteria</taxon>
        <taxon>Bacillati</taxon>
        <taxon>Actinomycetota</taxon>
        <taxon>Actinomycetes</taxon>
        <taxon>Micrococcales</taxon>
        <taxon>Brevibacteriaceae</taxon>
        <taxon>Brevibacterium</taxon>
    </lineage>
</organism>
<evidence type="ECO:0000313" key="4">
    <source>
        <dbReference type="EMBL" id="KXZ58917.1"/>
    </source>
</evidence>
<dbReference type="PANTHER" id="PTHR43877">
    <property type="entry name" value="AMINOALKYLPHOSPHONATE N-ACETYLTRANSFERASE-RELATED-RELATED"/>
    <property type="match status" value="1"/>
</dbReference>
<dbReference type="Gene3D" id="3.40.630.30">
    <property type="match status" value="1"/>
</dbReference>
<dbReference type="EMBL" id="LQQC01000008">
    <property type="protein sequence ID" value="KXZ58917.1"/>
    <property type="molecule type" value="Genomic_DNA"/>
</dbReference>
<protein>
    <submittedName>
        <fullName evidence="4">TDP-fucosamine acetyltransferase</fullName>
    </submittedName>
</protein>
<dbReference type="InterPro" id="IPR016181">
    <property type="entry name" value="Acyl_CoA_acyltransferase"/>
</dbReference>
<feature type="domain" description="N-acetyltransferase" evidence="3">
    <location>
        <begin position="4"/>
        <end position="173"/>
    </location>
</feature>
<dbReference type="SUPFAM" id="SSF55729">
    <property type="entry name" value="Acyl-CoA N-acyltransferases (Nat)"/>
    <property type="match status" value="1"/>
</dbReference>
<comment type="caution">
    <text evidence="4">The sequence shown here is derived from an EMBL/GenBank/DDBJ whole genome shotgun (WGS) entry which is preliminary data.</text>
</comment>
<dbReference type="InterPro" id="IPR000182">
    <property type="entry name" value="GNAT_dom"/>
</dbReference>
<dbReference type="Proteomes" id="UP000243589">
    <property type="component" value="Unassembled WGS sequence"/>
</dbReference>
<sequence length="182" mass="19838">MSALTIRQAEPADAPALVDLIESAYRGDRSRSGWTTEADLLDGQRVDLPMVEEMLGTSTVLVAFAQDHEAPAGSRSPLATVTLTDEGDGVAYFGTFAVSPEAQGSGVGKELMAFAESFAQREWGTTSMRMTVISKRAELIAFYERRGYRRTGETEPFPYGQERFGVPKVDDLEFAVFSKPLG</sequence>
<dbReference type="PANTHER" id="PTHR43877:SF2">
    <property type="entry name" value="AMINOALKYLPHOSPHONATE N-ACETYLTRANSFERASE-RELATED"/>
    <property type="match status" value="1"/>
</dbReference>
<dbReference type="AlphaFoldDB" id="A0A150H9Y1"/>
<dbReference type="PROSITE" id="PS51186">
    <property type="entry name" value="GNAT"/>
    <property type="match status" value="1"/>
</dbReference>
<keyword evidence="2" id="KW-0012">Acyltransferase</keyword>
<gene>
    <name evidence="4" type="ORF">Bravens_00789</name>
</gene>
<evidence type="ECO:0000259" key="3">
    <source>
        <dbReference type="PROSITE" id="PS51186"/>
    </source>
</evidence>
<dbReference type="GO" id="GO:0016747">
    <property type="term" value="F:acyltransferase activity, transferring groups other than amino-acyl groups"/>
    <property type="evidence" value="ECO:0007669"/>
    <property type="project" value="InterPro"/>
</dbReference>
<dbReference type="CDD" id="cd04301">
    <property type="entry name" value="NAT_SF"/>
    <property type="match status" value="1"/>
</dbReference>
<reference evidence="4 5" key="1">
    <citation type="submission" date="2016-01" db="EMBL/GenBank/DDBJ databases">
        <title>Use of Whole Genome Sequencing to ascertain that Brevibacterium massiliense (Roux, Raoult 2009) is a later heterotypic synonym of Brevibacterium ravenspurgense (Mages 2008).</title>
        <authorList>
            <person name="Bernier A.-M."/>
            <person name="Burdz T."/>
            <person name="Huynh C."/>
            <person name="Pachecho A.L."/>
            <person name="Wiebe D."/>
            <person name="Bonner C."/>
            <person name="Bernard K."/>
        </authorList>
    </citation>
    <scope>NUCLEOTIDE SEQUENCE [LARGE SCALE GENOMIC DNA]</scope>
    <source>
        <strain evidence="4 5">CCUG56047</strain>
    </source>
</reference>
<proteinExistence type="predicted"/>
<dbReference type="RefSeq" id="WP_062020490.1">
    <property type="nucleotide sequence ID" value="NZ_LQQC01000008.1"/>
</dbReference>
<evidence type="ECO:0000256" key="2">
    <source>
        <dbReference type="ARBA" id="ARBA00023315"/>
    </source>
</evidence>